<dbReference type="CDD" id="cd09281">
    <property type="entry name" value="UPF0066"/>
    <property type="match status" value="1"/>
</dbReference>
<evidence type="ECO:0000259" key="3">
    <source>
        <dbReference type="PROSITE" id="PS51668"/>
    </source>
</evidence>
<comment type="caution">
    <text evidence="4">The sequence shown here is derived from an EMBL/GenBank/DDBJ whole genome shotgun (WGS) entry which is preliminary data.</text>
</comment>
<reference evidence="4 5" key="1">
    <citation type="submission" date="2019-03" db="EMBL/GenBank/DDBJ databases">
        <authorList>
            <person name="Kim M.K.M."/>
        </authorList>
    </citation>
    <scope>NUCLEOTIDE SEQUENCE [LARGE SCALE GENOMIC DNA]</scope>
    <source>
        <strain evidence="4 5">17J68-15</strain>
    </source>
</reference>
<dbReference type="Proteomes" id="UP000295164">
    <property type="component" value="Unassembled WGS sequence"/>
</dbReference>
<evidence type="ECO:0000256" key="1">
    <source>
        <dbReference type="ARBA" id="ARBA00022691"/>
    </source>
</evidence>
<keyword evidence="5" id="KW-1185">Reference proteome</keyword>
<dbReference type="Pfam" id="PF01980">
    <property type="entry name" value="TrmO_N"/>
    <property type="match status" value="1"/>
</dbReference>
<gene>
    <name evidence="4" type="ORF">E0486_03515</name>
</gene>
<keyword evidence="4" id="KW-0808">Transferase</keyword>
<dbReference type="EMBL" id="SKFH01000003">
    <property type="protein sequence ID" value="TCZ74156.1"/>
    <property type="molecule type" value="Genomic_DNA"/>
</dbReference>
<accession>A0A4R4E3P9</accession>
<dbReference type="PANTHER" id="PTHR12818">
    <property type="entry name" value="TRNA (ADENINE(37)-N6)-METHYLTRANSFERASE"/>
    <property type="match status" value="1"/>
</dbReference>
<feature type="domain" description="TsaA-like" evidence="3">
    <location>
        <begin position="5"/>
        <end position="136"/>
    </location>
</feature>
<dbReference type="InterPro" id="IPR036414">
    <property type="entry name" value="YaeB_N_sf"/>
</dbReference>
<evidence type="ECO:0000313" key="4">
    <source>
        <dbReference type="EMBL" id="TCZ74156.1"/>
    </source>
</evidence>
<evidence type="ECO:0000313" key="5">
    <source>
        <dbReference type="Proteomes" id="UP000295164"/>
    </source>
</evidence>
<organism evidence="4 5">
    <name type="scientific">Flaviaesturariibacter aridisoli</name>
    <dbReference type="NCBI Taxonomy" id="2545761"/>
    <lineage>
        <taxon>Bacteria</taxon>
        <taxon>Pseudomonadati</taxon>
        <taxon>Bacteroidota</taxon>
        <taxon>Chitinophagia</taxon>
        <taxon>Chitinophagales</taxon>
        <taxon>Chitinophagaceae</taxon>
        <taxon>Flaviaestuariibacter</taxon>
    </lineage>
</organism>
<dbReference type="RefSeq" id="WP_131850755.1">
    <property type="nucleotide sequence ID" value="NZ_SKFH01000003.1"/>
</dbReference>
<sequence length="152" mass="17681">MTIEMKPVAWVRNRRERPEDDYWGEIISEIELAEGIPEAAFDGIDSFSHLEIIYCFNQVNATEFPFTRHPRGNKDWPLAGIFAQRNKDRPNRIGLATVELRERRGRSLLVSRLDAIDGTPVLDIKPVFRQFGPQGAVKQPEWVDELLEDYWK</sequence>
<dbReference type="SUPFAM" id="SSF118196">
    <property type="entry name" value="YaeB-like"/>
    <property type="match status" value="1"/>
</dbReference>
<keyword evidence="4" id="KW-0489">Methyltransferase</keyword>
<keyword evidence="1" id="KW-0949">S-adenosyl-L-methionine</keyword>
<dbReference type="InterPro" id="IPR023370">
    <property type="entry name" value="TrmO-like_N"/>
</dbReference>
<proteinExistence type="inferred from homology"/>
<dbReference type="OrthoDB" id="9804309at2"/>
<dbReference type="GO" id="GO:0032259">
    <property type="term" value="P:methylation"/>
    <property type="evidence" value="ECO:0007669"/>
    <property type="project" value="UniProtKB-KW"/>
</dbReference>
<dbReference type="PANTHER" id="PTHR12818:SF0">
    <property type="entry name" value="TRNA (ADENINE(37)-N6)-METHYLTRANSFERASE"/>
    <property type="match status" value="1"/>
</dbReference>
<name>A0A4R4E3P9_9BACT</name>
<dbReference type="Gene3D" id="2.40.30.70">
    <property type="entry name" value="YaeB-like"/>
    <property type="match status" value="1"/>
</dbReference>
<dbReference type="InterPro" id="IPR040372">
    <property type="entry name" value="YaeB-like"/>
</dbReference>
<dbReference type="PROSITE" id="PS51668">
    <property type="entry name" value="TSAA_2"/>
    <property type="match status" value="1"/>
</dbReference>
<comment type="similarity">
    <text evidence="2">Belongs to the tRNA methyltransferase O family.</text>
</comment>
<dbReference type="AlphaFoldDB" id="A0A4R4E3P9"/>
<dbReference type="GO" id="GO:0008168">
    <property type="term" value="F:methyltransferase activity"/>
    <property type="evidence" value="ECO:0007669"/>
    <property type="project" value="UniProtKB-KW"/>
</dbReference>
<protein>
    <submittedName>
        <fullName evidence="4">S-adenosylmethionine-dependent methyltransferase</fullName>
    </submittedName>
</protein>
<dbReference type="InterPro" id="IPR036413">
    <property type="entry name" value="YaeB-like_sf"/>
</dbReference>
<evidence type="ECO:0000256" key="2">
    <source>
        <dbReference type="ARBA" id="ARBA00033753"/>
    </source>
</evidence>